<dbReference type="Pfam" id="PF06259">
    <property type="entry name" value="Abhydrolase_8"/>
    <property type="match status" value="1"/>
</dbReference>
<organism evidence="4 5">
    <name type="scientific">Mycolicibacterium chitae</name>
    <name type="common">Mycobacterium chitae</name>
    <dbReference type="NCBI Taxonomy" id="1792"/>
    <lineage>
        <taxon>Bacteria</taxon>
        <taxon>Bacillati</taxon>
        <taxon>Actinomycetota</taxon>
        <taxon>Actinomycetes</taxon>
        <taxon>Mycobacteriales</taxon>
        <taxon>Mycobacteriaceae</taxon>
        <taxon>Mycolicibacterium</taxon>
    </lineage>
</organism>
<keyword evidence="1" id="KW-0175">Coiled coil</keyword>
<name>A0A3S4RFH9_MYCCI</name>
<sequence>MLLSEIESWDVAALKTVATELGAELEAAQRAATELGNLAGLPGWESPAADVARERIATARAHVLDDAAVLGAVERLAEETAQAVSTLQQQLTALRAEVAGSEGHLSLSDGGEVTISGTAEEIRDLQDEADDIEARAKALIRQADDIDADCAEVFTNIADGKVTGGRATDFEGARQAGGLQSGLSAPYPPDGPGVTPHEVTAWWDALSPEEQRKVVEEHPDWIGNRDGVPVPPRHDANIDALEREIAAARAEVASIPSREEYRRDHPGRNAAALNSGYTAMVGDRRRRLDEALGVQRALSVDGDPSQGYDKDRYLMMFEPTDTELLAAVAIGNPDEAQHVAVTTPGMTTHATSLPSMADEAVALRREAEFQLERAGFGGERVAAVAWFGYDPPDVDGTVGGAVLENRANAGAVDLADFYRGINATNAHGSEVHLSALGHSYGSTTTAQALNELGETGVVDDAVFYGSPGLGYANETILGMPALIVDESQLFLPDGHAFVMSADRDPVSEEVSKWGIDLPVSIADLGAHGPNPTSLPFERLATDASEPTYGPPREGASGHSEYPRLGSNAVLRTPGYNLAIVAAGLADRRPELLIREEG</sequence>
<feature type="coiled-coil region" evidence="1">
    <location>
        <begin position="77"/>
        <end position="149"/>
    </location>
</feature>
<accession>A0A3S4RFH9</accession>
<dbReference type="RefSeq" id="WP_126334883.1">
    <property type="nucleotide sequence ID" value="NZ_AP022604.1"/>
</dbReference>
<proteinExistence type="predicted"/>
<feature type="region of interest" description="Disordered" evidence="2">
    <location>
        <begin position="542"/>
        <end position="561"/>
    </location>
</feature>
<evidence type="ECO:0000256" key="2">
    <source>
        <dbReference type="SAM" id="MobiDB-lite"/>
    </source>
</evidence>
<gene>
    <name evidence="4" type="ORF">NCTC10485_03486</name>
</gene>
<feature type="domain" description="DUF1023" evidence="3">
    <location>
        <begin position="323"/>
        <end position="507"/>
    </location>
</feature>
<dbReference type="OrthoDB" id="5969911at2"/>
<evidence type="ECO:0000256" key="1">
    <source>
        <dbReference type="SAM" id="Coils"/>
    </source>
</evidence>
<evidence type="ECO:0000313" key="5">
    <source>
        <dbReference type="Proteomes" id="UP000282551"/>
    </source>
</evidence>
<dbReference type="EMBL" id="LR134355">
    <property type="protein sequence ID" value="VEG49179.1"/>
    <property type="molecule type" value="Genomic_DNA"/>
</dbReference>
<protein>
    <submittedName>
        <fullName evidence="4">Alpha/beta hydrolase</fullName>
    </submittedName>
</protein>
<dbReference type="Proteomes" id="UP000282551">
    <property type="component" value="Chromosome"/>
</dbReference>
<keyword evidence="4" id="KW-0378">Hydrolase</keyword>
<reference evidence="4 5" key="1">
    <citation type="submission" date="2018-12" db="EMBL/GenBank/DDBJ databases">
        <authorList>
            <consortium name="Pathogen Informatics"/>
        </authorList>
    </citation>
    <scope>NUCLEOTIDE SEQUENCE [LARGE SCALE GENOMIC DNA]</scope>
    <source>
        <strain evidence="4 5">NCTC10485</strain>
    </source>
</reference>
<dbReference type="InterPro" id="IPR010427">
    <property type="entry name" value="DUF1023"/>
</dbReference>
<dbReference type="AlphaFoldDB" id="A0A3S4RFH9"/>
<evidence type="ECO:0000259" key="3">
    <source>
        <dbReference type="Pfam" id="PF06259"/>
    </source>
</evidence>
<dbReference type="GO" id="GO:0016787">
    <property type="term" value="F:hydrolase activity"/>
    <property type="evidence" value="ECO:0007669"/>
    <property type="project" value="UniProtKB-KW"/>
</dbReference>
<evidence type="ECO:0000313" key="4">
    <source>
        <dbReference type="EMBL" id="VEG49179.1"/>
    </source>
</evidence>
<keyword evidence="5" id="KW-1185">Reference proteome</keyword>